<dbReference type="AlphaFoldDB" id="A0A9C6XUN5"/>
<gene>
    <name evidence="3" type="primary">LOC127751871</name>
</gene>
<dbReference type="GeneID" id="127751871"/>
<feature type="compositionally biased region" description="Acidic residues" evidence="1">
    <location>
        <begin position="61"/>
        <end position="75"/>
    </location>
</feature>
<keyword evidence="2" id="KW-1185">Reference proteome</keyword>
<name>A0A9C6XUN5_FRAOC</name>
<reference evidence="3" key="1">
    <citation type="submission" date="2025-08" db="UniProtKB">
        <authorList>
            <consortium name="RefSeq"/>
        </authorList>
    </citation>
    <scope>IDENTIFICATION</scope>
    <source>
        <tissue evidence="3">Whole organism</tissue>
    </source>
</reference>
<accession>A0A9C6XUN5</accession>
<feature type="region of interest" description="Disordered" evidence="1">
    <location>
        <begin position="52"/>
        <end position="78"/>
    </location>
</feature>
<organism evidence="2 3">
    <name type="scientific">Frankliniella occidentalis</name>
    <name type="common">Western flower thrips</name>
    <name type="synonym">Euthrips occidentalis</name>
    <dbReference type="NCBI Taxonomy" id="133901"/>
    <lineage>
        <taxon>Eukaryota</taxon>
        <taxon>Metazoa</taxon>
        <taxon>Ecdysozoa</taxon>
        <taxon>Arthropoda</taxon>
        <taxon>Hexapoda</taxon>
        <taxon>Insecta</taxon>
        <taxon>Pterygota</taxon>
        <taxon>Neoptera</taxon>
        <taxon>Paraneoptera</taxon>
        <taxon>Thysanoptera</taxon>
        <taxon>Terebrantia</taxon>
        <taxon>Thripoidea</taxon>
        <taxon>Thripidae</taxon>
        <taxon>Frankliniella</taxon>
    </lineage>
</organism>
<dbReference type="KEGG" id="foc:127751871"/>
<feature type="non-terminal residue" evidence="3">
    <location>
        <position position="122"/>
    </location>
</feature>
<proteinExistence type="predicted"/>
<dbReference type="Proteomes" id="UP000504606">
    <property type="component" value="Unplaced"/>
</dbReference>
<evidence type="ECO:0000313" key="3">
    <source>
        <dbReference type="RefSeq" id="XP_052132044.1"/>
    </source>
</evidence>
<sequence>MGGEVHMDLQRLIAASRPDLLQCYLKKSVPMGEDDIYYKSILRINDRSLIPQTDADKEEKMTDEEDVPSVDDTIEDGSLFPEVPKKKTWRKNFSGTSITNIRNPKSTLTQWNTLICFSQRET</sequence>
<dbReference type="RefSeq" id="XP_052132044.1">
    <property type="nucleotide sequence ID" value="XM_052276084.1"/>
</dbReference>
<evidence type="ECO:0000313" key="2">
    <source>
        <dbReference type="Proteomes" id="UP000504606"/>
    </source>
</evidence>
<protein>
    <submittedName>
        <fullName evidence="3">Uncharacterized protein LOC127751871</fullName>
    </submittedName>
</protein>
<evidence type="ECO:0000256" key="1">
    <source>
        <dbReference type="SAM" id="MobiDB-lite"/>
    </source>
</evidence>